<keyword evidence="6 7" id="KW-0998">Cell outer membrane</keyword>
<feature type="chain" id="PRO_5045613768" evidence="8">
    <location>
        <begin position="18"/>
        <end position="1005"/>
    </location>
</feature>
<sequence>MLAFIMVLVVFSTELLAQQKVTGNVTDQNGDPLPGVTVVIEGTSTGTATDIDGNYAIEANAESVLVFSFVGFERQSRVVGNSSIINIQMQEDAASLEEVVVVGYGAMKEKDLTTAISTVKTEDLVKTPSPNAMQALQGRVAGVQIVSSGVPGSSPTVRVRGIGSFEGGAAPLYVVDGMFFDNIDFLNPGDIKSISVLKDASSQAIYGIRAANGVVLVETNSGNYEQQPEIIYDGYYGVQNPQNVLKMANAQQFVQYVNETGSAADIAFVQNAIQRYGRSRMDPNIPDVNTDWYREVMGPAPIQNHSLTFNGGSAKTRYSVGGSYFSQDGLLNESRNEYRRLNMRANLNTEVKDWLTVGGTFNLSLARQYVAEEAAWSAAYFAVPIIPVYDEQNTGAYPHRLANAQQVGYRGPQNPFNSLLYNDTRNNISKLAGNFHADVRLIPDRLTFHTAYNYKVNQINHRKLSFAYGNGVTDPQSALRRDNSTRFDQIVDNYLTYNNMWGNHMLTATLGQSFTNEYGEGLFARGTLLSPDPTWNNEYLWYLSNAQNLDLEDIGDGIALNINYTSYFGRLAYNYDDRYLVYGTYRVDGTNKFQQNWAAFPTFGVGWVLSEENFFNVRGVDFLKFRASWGQVGNAGISPAVGAPTLEETATAIDDIRIIGRRLNPTFDLIDRWETAEEKNIGVNAKLFRNRLTLDADYYIRDTRNLAVAVPTPLFAGSQRRSIGAVRNQGVEVALNWENQISQHLFYHIGGNIATLKNSVLSLGGPDRINAGQAEFRQISILDSPYQAFYGYEVVGVFQNESQIANSGYTEEFVAANNLVPGDLIFKDQNGDGIINDEDRVVLGSYFPKLNYGANMGLRYKNLEFSALIQGQSGNKILNRKRGEVIWTNDTNIDADLATNLWRGEGTSNKYPSAAGLRKAWNQNMSDYFVEDGSYFRVQNVQVVYSFFGKNLFGLPMPTTRLSFTAERPLTLFRYNGFNPEVDNGVDMQVYPIPAIYTLGLSIKL</sequence>
<feature type="domain" description="TonB-dependent receptor plug" evidence="9">
    <location>
        <begin position="109"/>
        <end position="214"/>
    </location>
</feature>
<evidence type="ECO:0000256" key="8">
    <source>
        <dbReference type="SAM" id="SignalP"/>
    </source>
</evidence>
<name>A0ABV9SX57_9BACT</name>
<dbReference type="InterPro" id="IPR012910">
    <property type="entry name" value="Plug_dom"/>
</dbReference>
<dbReference type="InterPro" id="IPR039426">
    <property type="entry name" value="TonB-dep_rcpt-like"/>
</dbReference>
<dbReference type="SUPFAM" id="SSF49464">
    <property type="entry name" value="Carboxypeptidase regulatory domain-like"/>
    <property type="match status" value="1"/>
</dbReference>
<dbReference type="InterPro" id="IPR023996">
    <property type="entry name" value="TonB-dep_OMP_SusC/RagA"/>
</dbReference>
<dbReference type="NCBIfam" id="TIGR04056">
    <property type="entry name" value="OMP_RagA_SusC"/>
    <property type="match status" value="1"/>
</dbReference>
<proteinExistence type="inferred from homology"/>
<dbReference type="Proteomes" id="UP001595818">
    <property type="component" value="Unassembled WGS sequence"/>
</dbReference>
<feature type="signal peptide" evidence="8">
    <location>
        <begin position="1"/>
        <end position="17"/>
    </location>
</feature>
<dbReference type="Gene3D" id="2.170.130.10">
    <property type="entry name" value="TonB-dependent receptor, plug domain"/>
    <property type="match status" value="1"/>
</dbReference>
<dbReference type="PROSITE" id="PS52016">
    <property type="entry name" value="TONB_DEPENDENT_REC_3"/>
    <property type="match status" value="1"/>
</dbReference>
<evidence type="ECO:0000313" key="11">
    <source>
        <dbReference type="Proteomes" id="UP001595818"/>
    </source>
</evidence>
<dbReference type="SUPFAM" id="SSF56935">
    <property type="entry name" value="Porins"/>
    <property type="match status" value="1"/>
</dbReference>
<dbReference type="Pfam" id="PF13715">
    <property type="entry name" value="CarbopepD_reg_2"/>
    <property type="match status" value="1"/>
</dbReference>
<evidence type="ECO:0000256" key="2">
    <source>
        <dbReference type="ARBA" id="ARBA00022448"/>
    </source>
</evidence>
<keyword evidence="2 7" id="KW-0813">Transport</keyword>
<organism evidence="10 11">
    <name type="scientific">Negadavirga shengliensis</name>
    <dbReference type="NCBI Taxonomy" id="1389218"/>
    <lineage>
        <taxon>Bacteria</taxon>
        <taxon>Pseudomonadati</taxon>
        <taxon>Bacteroidota</taxon>
        <taxon>Cytophagia</taxon>
        <taxon>Cytophagales</taxon>
        <taxon>Cyclobacteriaceae</taxon>
        <taxon>Negadavirga</taxon>
    </lineage>
</organism>
<dbReference type="Gene3D" id="2.60.40.1120">
    <property type="entry name" value="Carboxypeptidase-like, regulatory domain"/>
    <property type="match status" value="1"/>
</dbReference>
<evidence type="ECO:0000259" key="9">
    <source>
        <dbReference type="Pfam" id="PF07715"/>
    </source>
</evidence>
<dbReference type="NCBIfam" id="TIGR04057">
    <property type="entry name" value="SusC_RagA_signa"/>
    <property type="match status" value="1"/>
</dbReference>
<dbReference type="Pfam" id="PF07715">
    <property type="entry name" value="Plug"/>
    <property type="match status" value="1"/>
</dbReference>
<dbReference type="InterPro" id="IPR023997">
    <property type="entry name" value="TonB-dep_OMP_SusC/RagA_CS"/>
</dbReference>
<dbReference type="Gene3D" id="2.40.170.20">
    <property type="entry name" value="TonB-dependent receptor, beta-barrel domain"/>
    <property type="match status" value="1"/>
</dbReference>
<dbReference type="InterPro" id="IPR008969">
    <property type="entry name" value="CarboxyPept-like_regulatory"/>
</dbReference>
<keyword evidence="4 7" id="KW-0812">Transmembrane</keyword>
<dbReference type="InterPro" id="IPR036942">
    <property type="entry name" value="Beta-barrel_TonB_sf"/>
</dbReference>
<evidence type="ECO:0000313" key="10">
    <source>
        <dbReference type="EMBL" id="MFC4870906.1"/>
    </source>
</evidence>
<keyword evidence="5 7" id="KW-0472">Membrane</keyword>
<evidence type="ECO:0000256" key="5">
    <source>
        <dbReference type="ARBA" id="ARBA00023136"/>
    </source>
</evidence>
<dbReference type="EMBL" id="JBHSJJ010000002">
    <property type="protein sequence ID" value="MFC4870906.1"/>
    <property type="molecule type" value="Genomic_DNA"/>
</dbReference>
<evidence type="ECO:0000256" key="4">
    <source>
        <dbReference type="ARBA" id="ARBA00022692"/>
    </source>
</evidence>
<keyword evidence="3 7" id="KW-1134">Transmembrane beta strand</keyword>
<gene>
    <name evidence="10" type="ORF">ACFPFU_04355</name>
</gene>
<reference evidence="11" key="1">
    <citation type="journal article" date="2019" name="Int. J. Syst. Evol. Microbiol.">
        <title>The Global Catalogue of Microorganisms (GCM) 10K type strain sequencing project: providing services to taxonomists for standard genome sequencing and annotation.</title>
        <authorList>
            <consortium name="The Broad Institute Genomics Platform"/>
            <consortium name="The Broad Institute Genome Sequencing Center for Infectious Disease"/>
            <person name="Wu L."/>
            <person name="Ma J."/>
        </authorList>
    </citation>
    <scope>NUCLEOTIDE SEQUENCE [LARGE SCALE GENOMIC DNA]</scope>
    <source>
        <strain evidence="11">CGMCC 4.7466</strain>
    </source>
</reference>
<accession>A0ABV9SX57</accession>
<dbReference type="InterPro" id="IPR037066">
    <property type="entry name" value="Plug_dom_sf"/>
</dbReference>
<comment type="similarity">
    <text evidence="7">Belongs to the TonB-dependent receptor family.</text>
</comment>
<evidence type="ECO:0000256" key="1">
    <source>
        <dbReference type="ARBA" id="ARBA00004571"/>
    </source>
</evidence>
<protein>
    <submittedName>
        <fullName evidence="10">SusC/RagA family TonB-linked outer membrane protein</fullName>
    </submittedName>
</protein>
<evidence type="ECO:0000256" key="7">
    <source>
        <dbReference type="PROSITE-ProRule" id="PRU01360"/>
    </source>
</evidence>
<keyword evidence="11" id="KW-1185">Reference proteome</keyword>
<evidence type="ECO:0000256" key="3">
    <source>
        <dbReference type="ARBA" id="ARBA00022452"/>
    </source>
</evidence>
<evidence type="ECO:0000256" key="6">
    <source>
        <dbReference type="ARBA" id="ARBA00023237"/>
    </source>
</evidence>
<comment type="subcellular location">
    <subcellularLocation>
        <location evidence="1 7">Cell outer membrane</location>
        <topology evidence="1 7">Multi-pass membrane protein</topology>
    </subcellularLocation>
</comment>
<dbReference type="RefSeq" id="WP_377061886.1">
    <property type="nucleotide sequence ID" value="NZ_JBHSJJ010000002.1"/>
</dbReference>
<keyword evidence="8" id="KW-0732">Signal</keyword>
<comment type="caution">
    <text evidence="10">The sequence shown here is derived from an EMBL/GenBank/DDBJ whole genome shotgun (WGS) entry which is preliminary data.</text>
</comment>